<accession>A0ABP8N3X5</accession>
<dbReference type="InterPro" id="IPR013320">
    <property type="entry name" value="ConA-like_dom_sf"/>
</dbReference>
<sequence>MNADLQQLLAAWLGNEFDDKTLTPMIERLKSDDEFREAFVREVIMHGQLRAVQSSEPRWLELEDLIGAAVLDRESDDLESRVMHEITTPGFATIETRKDRRRWQSLALVVGMAASLVGFLTFFFWSSGRIDPDKHSVPLIASDSVIVDSDSGEMAGRSGVAVLSQAVDVDWGDGEPIVTGALVGTGDLVLRSGTIQLDFLSGVRLLVRGPGNLELRGADEVFLREGSASCFVSEMGHGFRIVTKEMEVIDVGTAFSIDVGRDRQSQVHVLEGSVEIKTPKTAMMALQEHHAIRMTDAGPETVPYSPGRFPDPSDLRKKRNERAQRQYMLWQEKARELSNDPAVLLHYTFEVSDPGALEVRNTAADASNATDGVIIGCDWTTGRWPSKRAAGYRNAGDRILFQVPGAHESLTMLAWVRIDALTQPITSLLMTESPRRRARFAPTGDRVVQEALARRSRSKVQTVRWELNHENANATFNIGYGNVSPKSWTYSQTAARNPATLSDNWGQWSCLAVTANVATGEVVHFLNGKRIGTGKLKDSSPLLLDFLELGNFGVSADELERTSGGSQRRFYGVIDEVLIANRVFDDSEIEEIWSAGKP</sequence>
<evidence type="ECO:0000313" key="2">
    <source>
        <dbReference type="EMBL" id="GAA4459466.1"/>
    </source>
</evidence>
<gene>
    <name evidence="2" type="ORF">GCM10023156_39050</name>
</gene>
<dbReference type="EMBL" id="BAABGA010000048">
    <property type="protein sequence ID" value="GAA4459466.1"/>
    <property type="molecule type" value="Genomic_DNA"/>
</dbReference>
<evidence type="ECO:0000313" key="3">
    <source>
        <dbReference type="Proteomes" id="UP001500840"/>
    </source>
</evidence>
<dbReference type="PANTHER" id="PTHR30273">
    <property type="entry name" value="PERIPLASMIC SIGNAL SENSOR AND SIGMA FACTOR ACTIVATOR FECR-RELATED"/>
    <property type="match status" value="1"/>
</dbReference>
<dbReference type="PANTHER" id="PTHR30273:SF2">
    <property type="entry name" value="PROTEIN FECR"/>
    <property type="match status" value="1"/>
</dbReference>
<dbReference type="SUPFAM" id="SSF49899">
    <property type="entry name" value="Concanavalin A-like lectins/glucanases"/>
    <property type="match status" value="1"/>
</dbReference>
<keyword evidence="1" id="KW-1133">Transmembrane helix</keyword>
<keyword evidence="3" id="KW-1185">Reference proteome</keyword>
<keyword evidence="1" id="KW-0812">Transmembrane</keyword>
<dbReference type="Gene3D" id="2.60.120.200">
    <property type="match status" value="1"/>
</dbReference>
<protein>
    <submittedName>
        <fullName evidence="2">FecR domain-containing protein</fullName>
    </submittedName>
</protein>
<organism evidence="2 3">
    <name type="scientific">Novipirellula rosea</name>
    <dbReference type="NCBI Taxonomy" id="1031540"/>
    <lineage>
        <taxon>Bacteria</taxon>
        <taxon>Pseudomonadati</taxon>
        <taxon>Planctomycetota</taxon>
        <taxon>Planctomycetia</taxon>
        <taxon>Pirellulales</taxon>
        <taxon>Pirellulaceae</taxon>
        <taxon>Novipirellula</taxon>
    </lineage>
</organism>
<dbReference type="Gene3D" id="2.60.120.1440">
    <property type="match status" value="1"/>
</dbReference>
<reference evidence="3" key="1">
    <citation type="journal article" date="2019" name="Int. J. Syst. Evol. Microbiol.">
        <title>The Global Catalogue of Microorganisms (GCM) 10K type strain sequencing project: providing services to taxonomists for standard genome sequencing and annotation.</title>
        <authorList>
            <consortium name="The Broad Institute Genomics Platform"/>
            <consortium name="The Broad Institute Genome Sequencing Center for Infectious Disease"/>
            <person name="Wu L."/>
            <person name="Ma J."/>
        </authorList>
    </citation>
    <scope>NUCLEOTIDE SEQUENCE [LARGE SCALE GENOMIC DNA]</scope>
    <source>
        <strain evidence="3">JCM 17759</strain>
    </source>
</reference>
<keyword evidence="1" id="KW-0472">Membrane</keyword>
<dbReference type="InterPro" id="IPR012373">
    <property type="entry name" value="Ferrdict_sens_TM"/>
</dbReference>
<dbReference type="RefSeq" id="WP_339938200.1">
    <property type="nucleotide sequence ID" value="NZ_BAABGA010000048.1"/>
</dbReference>
<evidence type="ECO:0000256" key="1">
    <source>
        <dbReference type="SAM" id="Phobius"/>
    </source>
</evidence>
<comment type="caution">
    <text evidence="2">The sequence shown here is derived from an EMBL/GenBank/DDBJ whole genome shotgun (WGS) entry which is preliminary data.</text>
</comment>
<feature type="transmembrane region" description="Helical" evidence="1">
    <location>
        <begin position="106"/>
        <end position="125"/>
    </location>
</feature>
<dbReference type="Proteomes" id="UP001500840">
    <property type="component" value="Unassembled WGS sequence"/>
</dbReference>
<proteinExistence type="predicted"/>
<dbReference type="Pfam" id="PF13385">
    <property type="entry name" value="Laminin_G_3"/>
    <property type="match status" value="1"/>
</dbReference>
<name>A0ABP8N3X5_9BACT</name>